<comment type="caution">
    <text evidence="2">The sequence shown here is derived from an EMBL/GenBank/DDBJ whole genome shotgun (WGS) entry which is preliminary data.</text>
</comment>
<evidence type="ECO:0000256" key="1">
    <source>
        <dbReference type="SAM" id="MobiDB-lite"/>
    </source>
</evidence>
<dbReference type="EMBL" id="RDQH01000331">
    <property type="protein sequence ID" value="RXI00273.1"/>
    <property type="molecule type" value="Genomic_DNA"/>
</dbReference>
<sequence length="142" mass="15271">MGGRGKKKLKEIKENIINTKMEKSSTIVSTQEEMMSTTTDDVEVLVFDAYKPKPCSSFLEAAMRALFKCFGAEKIEQVAECPATTTETPLADMPVSDDPPANPEAASPPIETNPESSEVPILTSRRGLTDGSGGKINSTSQD</sequence>
<organism evidence="2 3">
    <name type="scientific">Malus domestica</name>
    <name type="common">Apple</name>
    <name type="synonym">Pyrus malus</name>
    <dbReference type="NCBI Taxonomy" id="3750"/>
    <lineage>
        <taxon>Eukaryota</taxon>
        <taxon>Viridiplantae</taxon>
        <taxon>Streptophyta</taxon>
        <taxon>Embryophyta</taxon>
        <taxon>Tracheophyta</taxon>
        <taxon>Spermatophyta</taxon>
        <taxon>Magnoliopsida</taxon>
        <taxon>eudicotyledons</taxon>
        <taxon>Gunneridae</taxon>
        <taxon>Pentapetalae</taxon>
        <taxon>rosids</taxon>
        <taxon>fabids</taxon>
        <taxon>Rosales</taxon>
        <taxon>Rosaceae</taxon>
        <taxon>Amygdaloideae</taxon>
        <taxon>Maleae</taxon>
        <taxon>Malus</taxon>
    </lineage>
</organism>
<dbReference type="Proteomes" id="UP000290289">
    <property type="component" value="Chromosome 5"/>
</dbReference>
<dbReference type="OrthoDB" id="10423559at2759"/>
<keyword evidence="3" id="KW-1185">Reference proteome</keyword>
<dbReference type="KEGG" id="mdm:103421853"/>
<evidence type="ECO:0000313" key="2">
    <source>
        <dbReference type="EMBL" id="RXI00273.1"/>
    </source>
</evidence>
<dbReference type="AlphaFoldDB" id="A0A498K3I4"/>
<gene>
    <name evidence="2" type="ORF">DVH24_037821</name>
</gene>
<name>A0A498K3I4_MALDO</name>
<protein>
    <submittedName>
        <fullName evidence="2">Uncharacterized protein</fullName>
    </submittedName>
</protein>
<proteinExistence type="predicted"/>
<accession>A0A498K3I4</accession>
<reference evidence="2 3" key="1">
    <citation type="submission" date="2018-10" db="EMBL/GenBank/DDBJ databases">
        <title>A high-quality apple genome assembly.</title>
        <authorList>
            <person name="Hu J."/>
        </authorList>
    </citation>
    <scope>NUCLEOTIDE SEQUENCE [LARGE SCALE GENOMIC DNA]</scope>
    <source>
        <strain evidence="3">cv. HFTH1</strain>
        <tissue evidence="2">Young leaf</tissue>
    </source>
</reference>
<feature type="region of interest" description="Disordered" evidence="1">
    <location>
        <begin position="81"/>
        <end position="142"/>
    </location>
</feature>
<evidence type="ECO:0000313" key="3">
    <source>
        <dbReference type="Proteomes" id="UP000290289"/>
    </source>
</evidence>